<comment type="caution">
    <text evidence="7">The sequence shown here is derived from an EMBL/GenBank/DDBJ whole genome shotgun (WGS) entry which is preliminary data.</text>
</comment>
<evidence type="ECO:0000256" key="5">
    <source>
        <dbReference type="ARBA" id="ARBA00023034"/>
    </source>
</evidence>
<keyword evidence="8" id="KW-1185">Reference proteome</keyword>
<evidence type="ECO:0000256" key="3">
    <source>
        <dbReference type="ARBA" id="ARBA00022676"/>
    </source>
</evidence>
<evidence type="ECO:0000313" key="8">
    <source>
        <dbReference type="Proteomes" id="UP001552299"/>
    </source>
</evidence>
<name>A0ABD0VEX8_DENTH</name>
<keyword evidence="5" id="KW-0333">Golgi apparatus</keyword>
<feature type="domain" description="Exostosin GT47" evidence="6">
    <location>
        <begin position="101"/>
        <end position="433"/>
    </location>
</feature>
<dbReference type="GO" id="GO:0000139">
    <property type="term" value="C:Golgi membrane"/>
    <property type="evidence" value="ECO:0007669"/>
    <property type="project" value="UniProtKB-SubCell"/>
</dbReference>
<comment type="subcellular location">
    <subcellularLocation>
        <location evidence="1">Golgi apparatus membrane</location>
        <topology evidence="1">Single-pass type II membrane protein</topology>
    </subcellularLocation>
</comment>
<evidence type="ECO:0000256" key="2">
    <source>
        <dbReference type="ARBA" id="ARBA00010271"/>
    </source>
</evidence>
<dbReference type="InterPro" id="IPR004263">
    <property type="entry name" value="Exostosin"/>
</dbReference>
<keyword evidence="3" id="KW-0808">Transferase</keyword>
<dbReference type="Proteomes" id="UP001552299">
    <property type="component" value="Unassembled WGS sequence"/>
</dbReference>
<proteinExistence type="inferred from homology"/>
<protein>
    <recommendedName>
        <fullName evidence="6">Exostosin GT47 domain-containing protein</fullName>
    </recommendedName>
</protein>
<dbReference type="InterPro" id="IPR040911">
    <property type="entry name" value="Exostosin_GT47"/>
</dbReference>
<dbReference type="PANTHER" id="PTHR11062">
    <property type="entry name" value="EXOSTOSIN HEPARAN SULFATE GLYCOSYLTRANSFERASE -RELATED"/>
    <property type="match status" value="1"/>
</dbReference>
<dbReference type="GO" id="GO:0016757">
    <property type="term" value="F:glycosyltransferase activity"/>
    <property type="evidence" value="ECO:0007669"/>
    <property type="project" value="UniProtKB-KW"/>
</dbReference>
<evidence type="ECO:0000256" key="1">
    <source>
        <dbReference type="ARBA" id="ARBA00004323"/>
    </source>
</evidence>
<dbReference type="EMBL" id="JANQDX010000006">
    <property type="protein sequence ID" value="KAL0923594.1"/>
    <property type="molecule type" value="Genomic_DNA"/>
</dbReference>
<dbReference type="PANTHER" id="PTHR11062:SF214">
    <property type="entry name" value="XYLOGLUCAN GALACTOSYLTRANSFERASE XLT2"/>
    <property type="match status" value="1"/>
</dbReference>
<keyword evidence="4" id="KW-0812">Transmembrane</keyword>
<sequence>MSPRSGTPPPETRLLKKLWSAMPLSGSDLSGWVCAFQSINFASRHCALLIFTVLSLQILLFLSTRSIPSALFIFRRPAVTVAIAVAPAPATAAPCDYGLLYVYDIPPKFNKELITDCSGLNPWVSRCDALSNGGFGAPAADLAGIVPDSLMSSWFSTDQFIAELIFHRRMLAHGCRTRNPSAASAFYIPFYAGLAVGKHLWSSTSTSDERDRTCNDLLRWIASQSPWRKSGGWDHFITLGRITWDFRRSLDRDWGGSFLHMPGMANVTRLLIERNPWDDRDVGIPYPIGFHPQSAAEVRAWQAFVMNRTRSTLISFAGAARASIKNDFRGLLLSECAGAGGACRAVDCSGGRCGNRSAETLSLFLDSVFCLQPRGDSFTRRSMFDCMVAGAIPVIFWRRSAYEQYTWYLPGEEEEAGEWSVFIDRREVRSGAVSVRGVLDGIGEERIRRMRERVVDLIPKLVYARADEGLDEGMEDAFDVAVQGVLRRFQGDGHRRLSHKGNEIAIGAEKRTSRELELNKNIDVGASVDASIDHNYIEDADLKDFEDEDVSNMEFENSAERVVDSDVTIFTMK</sequence>
<keyword evidence="3" id="KW-0328">Glycosyltransferase</keyword>
<accession>A0ABD0VEX8</accession>
<dbReference type="Pfam" id="PF03016">
    <property type="entry name" value="Exostosin_GT47"/>
    <property type="match status" value="1"/>
</dbReference>
<evidence type="ECO:0000259" key="6">
    <source>
        <dbReference type="Pfam" id="PF03016"/>
    </source>
</evidence>
<dbReference type="AlphaFoldDB" id="A0ABD0VEX8"/>
<organism evidence="7 8">
    <name type="scientific">Dendrobium thyrsiflorum</name>
    <name type="common">Pinecone-like raceme dendrobium</name>
    <name type="synonym">Orchid</name>
    <dbReference type="NCBI Taxonomy" id="117978"/>
    <lineage>
        <taxon>Eukaryota</taxon>
        <taxon>Viridiplantae</taxon>
        <taxon>Streptophyta</taxon>
        <taxon>Embryophyta</taxon>
        <taxon>Tracheophyta</taxon>
        <taxon>Spermatophyta</taxon>
        <taxon>Magnoliopsida</taxon>
        <taxon>Liliopsida</taxon>
        <taxon>Asparagales</taxon>
        <taxon>Orchidaceae</taxon>
        <taxon>Epidendroideae</taxon>
        <taxon>Malaxideae</taxon>
        <taxon>Dendrobiinae</taxon>
        <taxon>Dendrobium</taxon>
    </lineage>
</organism>
<comment type="similarity">
    <text evidence="2">Belongs to the glycosyltransferase 47 family.</text>
</comment>
<evidence type="ECO:0000313" key="7">
    <source>
        <dbReference type="EMBL" id="KAL0923594.1"/>
    </source>
</evidence>
<reference evidence="7 8" key="1">
    <citation type="journal article" date="2024" name="Plant Biotechnol. J.">
        <title>Dendrobium thyrsiflorum genome and its molecular insights into genes involved in important horticultural traits.</title>
        <authorList>
            <person name="Chen B."/>
            <person name="Wang J.Y."/>
            <person name="Zheng P.J."/>
            <person name="Li K.L."/>
            <person name="Liang Y.M."/>
            <person name="Chen X.F."/>
            <person name="Zhang C."/>
            <person name="Zhao X."/>
            <person name="He X."/>
            <person name="Zhang G.Q."/>
            <person name="Liu Z.J."/>
            <person name="Xu Q."/>
        </authorList>
    </citation>
    <scope>NUCLEOTIDE SEQUENCE [LARGE SCALE GENOMIC DNA]</scope>
    <source>
        <strain evidence="7">GZMU011</strain>
    </source>
</reference>
<keyword evidence="4" id="KW-0735">Signal-anchor</keyword>
<evidence type="ECO:0000256" key="4">
    <source>
        <dbReference type="ARBA" id="ARBA00022968"/>
    </source>
</evidence>
<gene>
    <name evidence="7" type="ORF">M5K25_007655</name>
</gene>